<reference evidence="2 3" key="1">
    <citation type="journal article" date="2024" name="Insects">
        <title>An Improved Chromosome-Level Genome Assembly of the Firefly Pyrocoelia pectoralis.</title>
        <authorList>
            <person name="Fu X."/>
            <person name="Meyer-Rochow V.B."/>
            <person name="Ballantyne L."/>
            <person name="Zhu X."/>
        </authorList>
    </citation>
    <scope>NUCLEOTIDE SEQUENCE [LARGE SCALE GENOMIC DNA]</scope>
    <source>
        <strain evidence="2">XCY_ONT2</strain>
    </source>
</reference>
<dbReference type="AlphaFoldDB" id="A0AAN7VNN1"/>
<name>A0AAN7VNN1_9COLE</name>
<accession>A0AAN7VNN1</accession>
<evidence type="ECO:0000313" key="2">
    <source>
        <dbReference type="EMBL" id="KAK5647818.1"/>
    </source>
</evidence>
<dbReference type="EMBL" id="JAVRBK010000002">
    <property type="protein sequence ID" value="KAK5647818.1"/>
    <property type="molecule type" value="Genomic_DNA"/>
</dbReference>
<gene>
    <name evidence="2" type="ORF">RI129_002710</name>
</gene>
<proteinExistence type="predicted"/>
<keyword evidence="3" id="KW-1185">Reference proteome</keyword>
<organism evidence="2 3">
    <name type="scientific">Pyrocoelia pectoralis</name>
    <dbReference type="NCBI Taxonomy" id="417401"/>
    <lineage>
        <taxon>Eukaryota</taxon>
        <taxon>Metazoa</taxon>
        <taxon>Ecdysozoa</taxon>
        <taxon>Arthropoda</taxon>
        <taxon>Hexapoda</taxon>
        <taxon>Insecta</taxon>
        <taxon>Pterygota</taxon>
        <taxon>Neoptera</taxon>
        <taxon>Endopterygota</taxon>
        <taxon>Coleoptera</taxon>
        <taxon>Polyphaga</taxon>
        <taxon>Elateriformia</taxon>
        <taxon>Elateroidea</taxon>
        <taxon>Lampyridae</taxon>
        <taxon>Lampyrinae</taxon>
        <taxon>Pyrocoelia</taxon>
    </lineage>
</organism>
<feature type="compositionally biased region" description="Basic and acidic residues" evidence="1">
    <location>
        <begin position="13"/>
        <end position="24"/>
    </location>
</feature>
<sequence>MQSLQEPVAPKADSFRTKKEKEQQQLKNSLNQLTEVAVKAINKLNPTNTHNSHNDGDGPSCSSAMLVFALKQVPSDQQLRCMIDMLRVAEVYRKGGNAIISEEYST</sequence>
<protein>
    <submittedName>
        <fullName evidence="2">Uncharacterized protein</fullName>
    </submittedName>
</protein>
<evidence type="ECO:0000313" key="3">
    <source>
        <dbReference type="Proteomes" id="UP001329430"/>
    </source>
</evidence>
<feature type="region of interest" description="Disordered" evidence="1">
    <location>
        <begin position="1"/>
        <end position="27"/>
    </location>
</feature>
<comment type="caution">
    <text evidence="2">The sequence shown here is derived from an EMBL/GenBank/DDBJ whole genome shotgun (WGS) entry which is preliminary data.</text>
</comment>
<dbReference type="Proteomes" id="UP001329430">
    <property type="component" value="Chromosome 2"/>
</dbReference>
<evidence type="ECO:0000256" key="1">
    <source>
        <dbReference type="SAM" id="MobiDB-lite"/>
    </source>
</evidence>